<dbReference type="Proteomes" id="UP000186040">
    <property type="component" value="Unassembled WGS sequence"/>
</dbReference>
<name>A0A1Q9LDR2_9PSEU</name>
<keyword evidence="4" id="KW-1185">Reference proteome</keyword>
<evidence type="ECO:0000256" key="1">
    <source>
        <dbReference type="PROSITE-ProRule" id="PRU01282"/>
    </source>
</evidence>
<dbReference type="PANTHER" id="PTHR30041:SF4">
    <property type="entry name" value="ARSENATE REDUCTASE"/>
    <property type="match status" value="1"/>
</dbReference>
<dbReference type="InterPro" id="IPR036249">
    <property type="entry name" value="Thioredoxin-like_sf"/>
</dbReference>
<dbReference type="RefSeq" id="WP_075978352.1">
    <property type="nucleotide sequence ID" value="NZ_MKQR01000028.1"/>
</dbReference>
<dbReference type="InterPro" id="IPR006660">
    <property type="entry name" value="Arsenate_reductase-like"/>
</dbReference>
<reference evidence="3 4" key="1">
    <citation type="submission" date="2016-10" db="EMBL/GenBank/DDBJ databases">
        <title>The Draft Genome Sequence of Actinokineospora bangkokensis 44EHWT reveals the biosynthetic pathway of antifungal compounds Thailandins with unusual extender unit butylmalonyl-CoA.</title>
        <authorList>
            <person name="Greule A."/>
            <person name="Intra B."/>
            <person name="Flemming S."/>
            <person name="Rommel M.G."/>
            <person name="Panbangred W."/>
            <person name="Bechthold A."/>
        </authorList>
    </citation>
    <scope>NUCLEOTIDE SEQUENCE [LARGE SCALE GENOMIC DNA]</scope>
    <source>
        <strain evidence="3 4">44EHW</strain>
    </source>
</reference>
<dbReference type="OrthoDB" id="9790554at2"/>
<protein>
    <submittedName>
        <fullName evidence="3">Arsenate reductase</fullName>
    </submittedName>
</protein>
<feature type="compositionally biased region" description="Basic and acidic residues" evidence="2">
    <location>
        <begin position="23"/>
        <end position="33"/>
    </location>
</feature>
<dbReference type="PANTHER" id="PTHR30041">
    <property type="entry name" value="ARSENATE REDUCTASE"/>
    <property type="match status" value="1"/>
</dbReference>
<gene>
    <name evidence="3" type="ORF">BJP25_04010</name>
</gene>
<dbReference type="STRING" id="1193682.BJP25_04010"/>
<proteinExistence type="inferred from homology"/>
<evidence type="ECO:0000313" key="4">
    <source>
        <dbReference type="Proteomes" id="UP000186040"/>
    </source>
</evidence>
<comment type="caution">
    <text evidence="3">The sequence shown here is derived from an EMBL/GenBank/DDBJ whole genome shotgun (WGS) entry which is preliminary data.</text>
</comment>
<feature type="region of interest" description="Disordered" evidence="2">
    <location>
        <begin position="1"/>
        <end position="43"/>
    </location>
</feature>
<evidence type="ECO:0000256" key="2">
    <source>
        <dbReference type="SAM" id="MobiDB-lite"/>
    </source>
</evidence>
<evidence type="ECO:0000313" key="3">
    <source>
        <dbReference type="EMBL" id="OLR90145.1"/>
    </source>
</evidence>
<dbReference type="PROSITE" id="PS51353">
    <property type="entry name" value="ARSC"/>
    <property type="match status" value="1"/>
</dbReference>
<comment type="similarity">
    <text evidence="1">Belongs to the ArsC family.</text>
</comment>
<dbReference type="Gene3D" id="3.40.30.10">
    <property type="entry name" value="Glutaredoxin"/>
    <property type="match status" value="1"/>
</dbReference>
<dbReference type="EMBL" id="MKQR01000028">
    <property type="protein sequence ID" value="OLR90145.1"/>
    <property type="molecule type" value="Genomic_DNA"/>
</dbReference>
<dbReference type="AlphaFoldDB" id="A0A1Q9LDR2"/>
<dbReference type="Pfam" id="PF03960">
    <property type="entry name" value="ArsC"/>
    <property type="match status" value="1"/>
</dbReference>
<accession>A0A1Q9LDR2</accession>
<organism evidence="3 4">
    <name type="scientific">Actinokineospora bangkokensis</name>
    <dbReference type="NCBI Taxonomy" id="1193682"/>
    <lineage>
        <taxon>Bacteria</taxon>
        <taxon>Bacillati</taxon>
        <taxon>Actinomycetota</taxon>
        <taxon>Actinomycetes</taxon>
        <taxon>Pseudonocardiales</taxon>
        <taxon>Pseudonocardiaceae</taxon>
        <taxon>Actinokineospora</taxon>
    </lineage>
</organism>
<sequence length="115" mass="13157">MEIWHNPRCSKSRTAKSALTGTHPDHTERRYLDDPPTPEELSDVCDRLGLQPWEITRMKEPRAKELNLAEQPRDRATWLRTLADNPVLIERPIVLTDDGRAHIARTPEALDDALG</sequence>
<dbReference type="SUPFAM" id="SSF52833">
    <property type="entry name" value="Thioredoxin-like"/>
    <property type="match status" value="1"/>
</dbReference>